<dbReference type="EC" id="2.3.2.23" evidence="2"/>
<protein>
    <submittedName>
        <fullName evidence="2">UBE2C</fullName>
        <ecNumber evidence="2">2.3.2.23</ecNumber>
    </submittedName>
</protein>
<feature type="domain" description="UBC core" evidence="1">
    <location>
        <begin position="11"/>
        <end position="137"/>
    </location>
</feature>
<evidence type="ECO:0000313" key="2">
    <source>
        <dbReference type="EMBL" id="CAF2951323.1"/>
    </source>
</evidence>
<dbReference type="SMART" id="SM00212">
    <property type="entry name" value="UBCc"/>
    <property type="match status" value="1"/>
</dbReference>
<dbReference type="SUPFAM" id="SSF54495">
    <property type="entry name" value="UBC-like"/>
    <property type="match status" value="1"/>
</dbReference>
<gene>
    <name evidence="2" type="ORF">LSAA_9830</name>
</gene>
<dbReference type="OrthoDB" id="10253686at2759"/>
<dbReference type="Gene3D" id="3.10.110.10">
    <property type="entry name" value="Ubiquitin Conjugating Enzyme"/>
    <property type="match status" value="2"/>
</dbReference>
<dbReference type="EMBL" id="HG994584">
    <property type="protein sequence ID" value="CAF2951323.1"/>
    <property type="molecule type" value="Genomic_DNA"/>
</dbReference>
<dbReference type="InterPro" id="IPR016135">
    <property type="entry name" value="UBQ-conjugating_enzyme/RWD"/>
</dbReference>
<dbReference type="AlphaFoldDB" id="A0A7R8HA52"/>
<accession>A0A7R8HA52</accession>
<dbReference type="PANTHER" id="PTHR24067">
    <property type="entry name" value="UBIQUITIN-CONJUGATING ENZYME E2"/>
    <property type="match status" value="1"/>
</dbReference>
<organism evidence="2 3">
    <name type="scientific">Lepeophtheirus salmonis</name>
    <name type="common">Salmon louse</name>
    <name type="synonym">Caligus salmonis</name>
    <dbReference type="NCBI Taxonomy" id="72036"/>
    <lineage>
        <taxon>Eukaryota</taxon>
        <taxon>Metazoa</taxon>
        <taxon>Ecdysozoa</taxon>
        <taxon>Arthropoda</taxon>
        <taxon>Crustacea</taxon>
        <taxon>Multicrustacea</taxon>
        <taxon>Hexanauplia</taxon>
        <taxon>Copepoda</taxon>
        <taxon>Siphonostomatoida</taxon>
        <taxon>Caligidae</taxon>
        <taxon>Lepeophtheirus</taxon>
    </lineage>
</organism>
<proteinExistence type="predicted"/>
<evidence type="ECO:0000259" key="1">
    <source>
        <dbReference type="PROSITE" id="PS50127"/>
    </source>
</evidence>
<sequence length="137" mass="15186">MSSGVVGSNSQVSKRLQQELLSLMMSNDKGISAFPDGDMLLSWVGTVEGPLETVYEGLKYKLRLDFPPGYPTTLPNILKEKWSALYEVRTILLSIQSLLGEPNNSSPLNIHAAGLWPNQAAYKKVLLEKYDQDSKKS</sequence>
<name>A0A7R8HA52_LEPSM</name>
<keyword evidence="3" id="KW-1185">Reference proteome</keyword>
<dbReference type="PROSITE" id="PS50127">
    <property type="entry name" value="UBC_2"/>
    <property type="match status" value="1"/>
</dbReference>
<dbReference type="GO" id="GO:0061631">
    <property type="term" value="F:ubiquitin conjugating enzyme activity"/>
    <property type="evidence" value="ECO:0007669"/>
    <property type="project" value="UniProtKB-EC"/>
</dbReference>
<dbReference type="InterPro" id="IPR050113">
    <property type="entry name" value="Ub_conjugating_enzyme"/>
</dbReference>
<dbReference type="Pfam" id="PF00179">
    <property type="entry name" value="UQ_con"/>
    <property type="match status" value="1"/>
</dbReference>
<dbReference type="Proteomes" id="UP000675881">
    <property type="component" value="Chromosome 5"/>
</dbReference>
<keyword evidence="2" id="KW-0808">Transferase</keyword>
<evidence type="ECO:0000313" key="3">
    <source>
        <dbReference type="Proteomes" id="UP000675881"/>
    </source>
</evidence>
<keyword evidence="2" id="KW-0012">Acyltransferase</keyword>
<dbReference type="InterPro" id="IPR000608">
    <property type="entry name" value="UBC"/>
</dbReference>
<reference evidence="2" key="1">
    <citation type="submission" date="2021-02" db="EMBL/GenBank/DDBJ databases">
        <authorList>
            <person name="Bekaert M."/>
        </authorList>
    </citation>
    <scope>NUCLEOTIDE SEQUENCE</scope>
    <source>
        <strain evidence="2">IoA-00</strain>
    </source>
</reference>